<proteinExistence type="predicted"/>
<protein>
    <submittedName>
        <fullName evidence="1">Uncharacterized protein</fullName>
    </submittedName>
</protein>
<gene>
    <name evidence="1" type="ORF">LCGC14_0175040</name>
</gene>
<dbReference type="EMBL" id="LAZR01000069">
    <property type="protein sequence ID" value="KKN95635.1"/>
    <property type="molecule type" value="Genomic_DNA"/>
</dbReference>
<sequence length="69" mass="7903">MINYSTAIKKVKVEESFSSITCYNDPCDGNVFLKFPSGKYTAKELREKKAEHLKMKHDIVARAYGEKKS</sequence>
<dbReference type="AlphaFoldDB" id="A0A0F9UR65"/>
<evidence type="ECO:0000313" key="1">
    <source>
        <dbReference type="EMBL" id="KKN95635.1"/>
    </source>
</evidence>
<accession>A0A0F9UR65</accession>
<comment type="caution">
    <text evidence="1">The sequence shown here is derived from an EMBL/GenBank/DDBJ whole genome shotgun (WGS) entry which is preliminary data.</text>
</comment>
<organism evidence="1">
    <name type="scientific">marine sediment metagenome</name>
    <dbReference type="NCBI Taxonomy" id="412755"/>
    <lineage>
        <taxon>unclassified sequences</taxon>
        <taxon>metagenomes</taxon>
        <taxon>ecological metagenomes</taxon>
    </lineage>
</organism>
<reference evidence="1" key="1">
    <citation type="journal article" date="2015" name="Nature">
        <title>Complex archaea that bridge the gap between prokaryotes and eukaryotes.</title>
        <authorList>
            <person name="Spang A."/>
            <person name="Saw J.H."/>
            <person name="Jorgensen S.L."/>
            <person name="Zaremba-Niedzwiedzka K."/>
            <person name="Martijn J."/>
            <person name="Lind A.E."/>
            <person name="van Eijk R."/>
            <person name="Schleper C."/>
            <person name="Guy L."/>
            <person name="Ettema T.J."/>
        </authorList>
    </citation>
    <scope>NUCLEOTIDE SEQUENCE</scope>
</reference>
<name>A0A0F9UR65_9ZZZZ</name>